<dbReference type="PANTHER" id="PTHR48025">
    <property type="entry name" value="OS02G0815200 PROTEIN"/>
    <property type="match status" value="1"/>
</dbReference>
<evidence type="ECO:0000256" key="1">
    <source>
        <dbReference type="ARBA" id="ARBA00022737"/>
    </source>
</evidence>
<dbReference type="InterPro" id="IPR000504">
    <property type="entry name" value="RRM_dom"/>
</dbReference>
<dbReference type="AlphaFoldDB" id="A0A8T0A1Z4"/>
<keyword evidence="8" id="KW-1185">Reference proteome</keyword>
<evidence type="ECO:0000259" key="6">
    <source>
        <dbReference type="PROSITE" id="PS50102"/>
    </source>
</evidence>
<dbReference type="SUPFAM" id="SSF54928">
    <property type="entry name" value="RNA-binding domain, RBD"/>
    <property type="match status" value="1"/>
</dbReference>
<dbReference type="Pfam" id="PF00076">
    <property type="entry name" value="RRM_1"/>
    <property type="match status" value="1"/>
</dbReference>
<gene>
    <name evidence="7" type="ORF">Mgra_00001090</name>
</gene>
<evidence type="ECO:0000313" key="7">
    <source>
        <dbReference type="EMBL" id="KAF7639418.1"/>
    </source>
</evidence>
<dbReference type="InterPro" id="IPR050502">
    <property type="entry name" value="Euk_RNA-bind_prot"/>
</dbReference>
<dbReference type="SMART" id="SM00360">
    <property type="entry name" value="RRM"/>
    <property type="match status" value="1"/>
</dbReference>
<dbReference type="InterPro" id="IPR002343">
    <property type="entry name" value="Hud_Sxl_RNA"/>
</dbReference>
<dbReference type="GO" id="GO:0005634">
    <property type="term" value="C:nucleus"/>
    <property type="evidence" value="ECO:0007669"/>
    <property type="project" value="TreeGrafter"/>
</dbReference>
<feature type="domain" description="RRM" evidence="6">
    <location>
        <begin position="79"/>
        <end position="156"/>
    </location>
</feature>
<dbReference type="GO" id="GO:0005737">
    <property type="term" value="C:cytoplasm"/>
    <property type="evidence" value="ECO:0007669"/>
    <property type="project" value="UniProtKB-ARBA"/>
</dbReference>
<dbReference type="GO" id="GO:1990904">
    <property type="term" value="C:ribonucleoprotein complex"/>
    <property type="evidence" value="ECO:0007669"/>
    <property type="project" value="InterPro"/>
</dbReference>
<dbReference type="FunFam" id="3.30.70.330:FF:000383">
    <property type="entry name" value="Sex lethal, isoform D"/>
    <property type="match status" value="1"/>
</dbReference>
<dbReference type="OrthoDB" id="5916671at2759"/>
<name>A0A8T0A1Z4_9BILA</name>
<proteinExistence type="predicted"/>
<protein>
    <recommendedName>
        <fullName evidence="6">RRM domain-containing protein</fullName>
    </recommendedName>
</protein>
<comment type="caution">
    <text evidence="7">The sequence shown here is derived from an EMBL/GenBank/DDBJ whole genome shotgun (WGS) entry which is preliminary data.</text>
</comment>
<evidence type="ECO:0000256" key="3">
    <source>
        <dbReference type="PROSITE-ProRule" id="PRU00176"/>
    </source>
</evidence>
<evidence type="ECO:0000256" key="5">
    <source>
        <dbReference type="SAM" id="MobiDB-lite"/>
    </source>
</evidence>
<feature type="coiled-coil region" evidence="4">
    <location>
        <begin position="37"/>
        <end position="73"/>
    </location>
</feature>
<dbReference type="GO" id="GO:0009967">
    <property type="term" value="P:positive regulation of signal transduction"/>
    <property type="evidence" value="ECO:0007669"/>
    <property type="project" value="UniProtKB-ARBA"/>
</dbReference>
<evidence type="ECO:0000256" key="4">
    <source>
        <dbReference type="SAM" id="Coils"/>
    </source>
</evidence>
<dbReference type="InterPro" id="IPR035979">
    <property type="entry name" value="RBD_domain_sf"/>
</dbReference>
<dbReference type="InterPro" id="IPR012677">
    <property type="entry name" value="Nucleotide-bd_a/b_plait_sf"/>
</dbReference>
<organism evidence="7 8">
    <name type="scientific">Meloidogyne graminicola</name>
    <dbReference type="NCBI Taxonomy" id="189291"/>
    <lineage>
        <taxon>Eukaryota</taxon>
        <taxon>Metazoa</taxon>
        <taxon>Ecdysozoa</taxon>
        <taxon>Nematoda</taxon>
        <taxon>Chromadorea</taxon>
        <taxon>Rhabditida</taxon>
        <taxon>Tylenchina</taxon>
        <taxon>Tylenchomorpha</taxon>
        <taxon>Tylenchoidea</taxon>
        <taxon>Meloidogynidae</taxon>
        <taxon>Meloidogyninae</taxon>
        <taxon>Meloidogyne</taxon>
    </lineage>
</organism>
<evidence type="ECO:0000256" key="2">
    <source>
        <dbReference type="ARBA" id="ARBA00022884"/>
    </source>
</evidence>
<dbReference type="PROSITE" id="PS50102">
    <property type="entry name" value="RRM"/>
    <property type="match status" value="1"/>
</dbReference>
<dbReference type="PANTHER" id="PTHR48025:SF1">
    <property type="entry name" value="RRM DOMAIN-CONTAINING PROTEIN"/>
    <property type="match status" value="1"/>
</dbReference>
<dbReference type="GO" id="GO:0010629">
    <property type="term" value="P:negative regulation of gene expression"/>
    <property type="evidence" value="ECO:0007669"/>
    <property type="project" value="UniProtKB-ARBA"/>
</dbReference>
<evidence type="ECO:0000313" key="8">
    <source>
        <dbReference type="Proteomes" id="UP000605970"/>
    </source>
</evidence>
<keyword evidence="4" id="KW-0175">Coiled coil</keyword>
<dbReference type="Gene3D" id="3.30.70.330">
    <property type="match status" value="1"/>
</dbReference>
<dbReference type="EMBL" id="JABEBT010000005">
    <property type="protein sequence ID" value="KAF7639418.1"/>
    <property type="molecule type" value="Genomic_DNA"/>
</dbReference>
<dbReference type="Proteomes" id="UP000605970">
    <property type="component" value="Unassembled WGS sequence"/>
</dbReference>
<keyword evidence="1" id="KW-0677">Repeat</keyword>
<dbReference type="GO" id="GO:0003729">
    <property type="term" value="F:mRNA binding"/>
    <property type="evidence" value="ECO:0007669"/>
    <property type="project" value="TreeGrafter"/>
</dbReference>
<sequence length="156" mass="17909">MVSSILITSSTSSSSTSTKNNTNNDIDQQLYYAQLLAVQNEEEINNKIELKKSLELQEQRKKEESERERKEREWSERNTNLIVNYVPQSMTQEEVRALFASIGEVEACKLIKDKNTGQSLGYAFVNYQRPEDARKALISMNGLRIQNKTLKVCKLS</sequence>
<feature type="region of interest" description="Disordered" evidence="5">
    <location>
        <begin position="1"/>
        <end position="23"/>
    </location>
</feature>
<reference evidence="7" key="1">
    <citation type="journal article" date="2020" name="Ecol. Evol.">
        <title>Genome structure and content of the rice root-knot nematode (Meloidogyne graminicola).</title>
        <authorList>
            <person name="Phan N.T."/>
            <person name="Danchin E.G.J."/>
            <person name="Klopp C."/>
            <person name="Perfus-Barbeoch L."/>
            <person name="Kozlowski D.K."/>
            <person name="Koutsovoulos G.D."/>
            <person name="Lopez-Roques C."/>
            <person name="Bouchez O."/>
            <person name="Zahm M."/>
            <person name="Besnard G."/>
            <person name="Bellafiore S."/>
        </authorList>
    </citation>
    <scope>NUCLEOTIDE SEQUENCE</scope>
    <source>
        <strain evidence="7">VN-18</strain>
    </source>
</reference>
<accession>A0A8T0A1Z4</accession>
<keyword evidence="2 3" id="KW-0694">RNA-binding</keyword>
<dbReference type="PRINTS" id="PR00961">
    <property type="entry name" value="HUDSXLRNA"/>
</dbReference>